<dbReference type="AlphaFoldDB" id="A0A7W9TXJ9"/>
<evidence type="ECO:0000313" key="3">
    <source>
        <dbReference type="Proteomes" id="UP000571554"/>
    </source>
</evidence>
<protein>
    <submittedName>
        <fullName evidence="2">Uncharacterized protein</fullName>
    </submittedName>
</protein>
<keyword evidence="1" id="KW-1133">Transmembrane helix</keyword>
<keyword evidence="1" id="KW-0472">Membrane</keyword>
<comment type="caution">
    <text evidence="2">The sequence shown here is derived from an EMBL/GenBank/DDBJ whole genome shotgun (WGS) entry which is preliminary data.</text>
</comment>
<dbReference type="Proteomes" id="UP000571554">
    <property type="component" value="Unassembled WGS sequence"/>
</dbReference>
<organism evidence="2 3">
    <name type="scientific">Paraburkholderia bannensis</name>
    <dbReference type="NCBI Taxonomy" id="765414"/>
    <lineage>
        <taxon>Bacteria</taxon>
        <taxon>Pseudomonadati</taxon>
        <taxon>Pseudomonadota</taxon>
        <taxon>Betaproteobacteria</taxon>
        <taxon>Burkholderiales</taxon>
        <taxon>Burkholderiaceae</taxon>
        <taxon>Paraburkholderia</taxon>
    </lineage>
</organism>
<dbReference type="RefSeq" id="WP_183724749.1">
    <property type="nucleotide sequence ID" value="NZ_JACHBW010000008.1"/>
</dbReference>
<evidence type="ECO:0000256" key="1">
    <source>
        <dbReference type="SAM" id="Phobius"/>
    </source>
</evidence>
<name>A0A7W9TXJ9_9BURK</name>
<gene>
    <name evidence="2" type="ORF">F4827_003092</name>
</gene>
<keyword evidence="3" id="KW-1185">Reference proteome</keyword>
<accession>A0A7W9TXJ9</accession>
<proteinExistence type="predicted"/>
<feature type="transmembrane region" description="Helical" evidence="1">
    <location>
        <begin position="46"/>
        <end position="72"/>
    </location>
</feature>
<keyword evidence="1" id="KW-0812">Transmembrane</keyword>
<dbReference type="EMBL" id="JACHBW010000008">
    <property type="protein sequence ID" value="MBB6103237.1"/>
    <property type="molecule type" value="Genomic_DNA"/>
</dbReference>
<reference evidence="2 3" key="1">
    <citation type="submission" date="2020-08" db="EMBL/GenBank/DDBJ databases">
        <title>Above-ground endophytic microbial communities from plants in different locations in the United States.</title>
        <authorList>
            <person name="Frank C."/>
        </authorList>
    </citation>
    <scope>NUCLEOTIDE SEQUENCE [LARGE SCALE GENOMIC DNA]</scope>
    <source>
        <strain evidence="2 3">WP4_2_2</strain>
    </source>
</reference>
<sequence length="77" mass="8618">MAKWAFRAKEWLADRTGLQYPKLRVIQPVKPAVQFKFKDFVIGMQALALASVCLVTGILLLFVCGMLVYAIFVGLRG</sequence>
<evidence type="ECO:0000313" key="2">
    <source>
        <dbReference type="EMBL" id="MBB6103237.1"/>
    </source>
</evidence>